<protein>
    <recommendedName>
        <fullName evidence="11">Murein endopeptidase K</fullName>
    </recommendedName>
</protein>
<dbReference type="GO" id="GO:0071555">
    <property type="term" value="P:cell wall organization"/>
    <property type="evidence" value="ECO:0007669"/>
    <property type="project" value="UniProtKB-KW"/>
</dbReference>
<keyword evidence="4" id="KW-0479">Metal-binding</keyword>
<comment type="cofactor">
    <cofactor evidence="1">
        <name>Zn(2+)</name>
        <dbReference type="ChEBI" id="CHEBI:29105"/>
    </cofactor>
</comment>
<proteinExistence type="inferred from homology"/>
<dbReference type="SUPFAM" id="SSF55166">
    <property type="entry name" value="Hedgehog/DD-peptidase"/>
    <property type="match status" value="1"/>
</dbReference>
<dbReference type="Proteomes" id="UP000528595">
    <property type="component" value="Unassembled WGS sequence"/>
</dbReference>
<dbReference type="InterPro" id="IPR009045">
    <property type="entry name" value="Zn_M74/Hedgehog-like"/>
</dbReference>
<organism evidence="12">
    <name type="scientific">Xanthomonas arboricola</name>
    <dbReference type="NCBI Taxonomy" id="56448"/>
    <lineage>
        <taxon>Bacteria</taxon>
        <taxon>Pseudomonadati</taxon>
        <taxon>Pseudomonadota</taxon>
        <taxon>Gammaproteobacteria</taxon>
        <taxon>Lysobacterales</taxon>
        <taxon>Lysobacteraceae</taxon>
        <taxon>Xanthomonas</taxon>
    </lineage>
</organism>
<dbReference type="Pfam" id="PF05951">
    <property type="entry name" value="Peptidase_M15_2"/>
    <property type="match status" value="1"/>
</dbReference>
<dbReference type="GO" id="GO:0008237">
    <property type="term" value="F:metallopeptidase activity"/>
    <property type="evidence" value="ECO:0007669"/>
    <property type="project" value="UniProtKB-KW"/>
</dbReference>
<evidence type="ECO:0000256" key="6">
    <source>
        <dbReference type="ARBA" id="ARBA00022801"/>
    </source>
</evidence>
<evidence type="ECO:0000256" key="2">
    <source>
        <dbReference type="ARBA" id="ARBA00004776"/>
    </source>
</evidence>
<comment type="similarity">
    <text evidence="10">Belongs to the peptidase M15 family.</text>
</comment>
<dbReference type="GO" id="GO:0006508">
    <property type="term" value="P:proteolysis"/>
    <property type="evidence" value="ECO:0007669"/>
    <property type="project" value="UniProtKB-KW"/>
</dbReference>
<keyword evidence="8" id="KW-0482">Metalloprotease</keyword>
<accession>A0AB73H1P0</accession>
<evidence type="ECO:0000256" key="4">
    <source>
        <dbReference type="ARBA" id="ARBA00022723"/>
    </source>
</evidence>
<dbReference type="RefSeq" id="WP_184578701.1">
    <property type="nucleotide sequence ID" value="NZ_JACIIQ010000022.1"/>
</dbReference>
<dbReference type="GO" id="GO:0046872">
    <property type="term" value="F:metal ion binding"/>
    <property type="evidence" value="ECO:0007669"/>
    <property type="project" value="UniProtKB-KW"/>
</dbReference>
<sequence length="209" mass="23130">MNDHALLQKRRRFLMAGIGAGMSALAIGGTRANPLTSSSGLALPTHYADKASADAFWQQPRVVHLRRQGTGDQVRACYWRDGQLVPSGYREICHLLRDVRANQAIGMDLTLLNMMFAGQSWLYAQGFDDPFLVTSGYRTVTTNSNTEGAAKNSQHTLGRAIDGRFERLDAAYTGTLLAGFRAGGVGFYLNSKRNFIHVDTGRIRFWTQK</sequence>
<comment type="caution">
    <text evidence="12">The sequence shown here is derived from an EMBL/GenBank/DDBJ whole genome shotgun (WGS) entry which is preliminary data.</text>
</comment>
<keyword evidence="9" id="KW-0961">Cell wall biogenesis/degradation</keyword>
<dbReference type="PANTHER" id="PTHR37425:SF1">
    <property type="entry name" value="OUTER MEMBRANE PROTEIN"/>
    <property type="match status" value="1"/>
</dbReference>
<keyword evidence="3" id="KW-0645">Protease</keyword>
<evidence type="ECO:0000256" key="8">
    <source>
        <dbReference type="ARBA" id="ARBA00023049"/>
    </source>
</evidence>
<name>A0AB73H1P0_9XANT</name>
<evidence type="ECO:0000256" key="5">
    <source>
        <dbReference type="ARBA" id="ARBA00022729"/>
    </source>
</evidence>
<evidence type="ECO:0000256" key="10">
    <source>
        <dbReference type="ARBA" id="ARBA00093448"/>
    </source>
</evidence>
<evidence type="ECO:0000256" key="11">
    <source>
        <dbReference type="ARBA" id="ARBA00093666"/>
    </source>
</evidence>
<comment type="pathway">
    <text evidence="2">Cell wall biogenesis; cell wall polysaccharide biosynthesis.</text>
</comment>
<dbReference type="AlphaFoldDB" id="A0AB73H1P0"/>
<evidence type="ECO:0000256" key="7">
    <source>
        <dbReference type="ARBA" id="ARBA00022833"/>
    </source>
</evidence>
<evidence type="ECO:0000256" key="9">
    <source>
        <dbReference type="ARBA" id="ARBA00023316"/>
    </source>
</evidence>
<dbReference type="Gene3D" id="3.30.1380.10">
    <property type="match status" value="1"/>
</dbReference>
<dbReference type="InterPro" id="IPR010275">
    <property type="entry name" value="MepK"/>
</dbReference>
<reference evidence="12" key="1">
    <citation type="submission" date="2020-08" db="EMBL/GenBank/DDBJ databases">
        <title>Studying the diversity of plant-associated saprophytic bacteria and their role in host health and plant-pathogen interactions.</title>
        <authorList>
            <person name="Potnis N."/>
        </authorList>
    </citation>
    <scope>NUCLEOTIDE SEQUENCE</scope>
    <source>
        <strain evidence="12">F21</strain>
    </source>
</reference>
<dbReference type="PANTHER" id="PTHR37425">
    <property type="match status" value="1"/>
</dbReference>
<keyword evidence="6" id="KW-0378">Hydrolase</keyword>
<evidence type="ECO:0000313" key="12">
    <source>
        <dbReference type="EMBL" id="MBB5672305.1"/>
    </source>
</evidence>
<evidence type="ECO:0000256" key="3">
    <source>
        <dbReference type="ARBA" id="ARBA00022670"/>
    </source>
</evidence>
<keyword evidence="7" id="KW-0862">Zinc</keyword>
<keyword evidence="5" id="KW-0732">Signal</keyword>
<dbReference type="EMBL" id="JACIIQ010000022">
    <property type="protein sequence ID" value="MBB5672305.1"/>
    <property type="molecule type" value="Genomic_DNA"/>
</dbReference>
<gene>
    <name evidence="12" type="ORF">FHR65_003903</name>
</gene>
<evidence type="ECO:0000256" key="1">
    <source>
        <dbReference type="ARBA" id="ARBA00001947"/>
    </source>
</evidence>